<sequence>MTLKRGDIVLVPFPFTDLSCQKVRPALVLTPDLKSTDVVIAFISSCTQQKVLSTDYILDLGHTDFPATGLKRTSVFRMNKLLTVQRGLIIRRLGKVPTAIQDELDHRLRVAIGL</sequence>
<protein>
    <submittedName>
        <fullName evidence="1">Type II toxin-antitoxin system PemK/MazF family toxin</fullName>
    </submittedName>
</protein>
<evidence type="ECO:0000313" key="1">
    <source>
        <dbReference type="EMBL" id="MBV6343438.1"/>
    </source>
</evidence>
<dbReference type="Proteomes" id="UP001196980">
    <property type="component" value="Unassembled WGS sequence"/>
</dbReference>
<dbReference type="Pfam" id="PF02452">
    <property type="entry name" value="PemK_toxin"/>
    <property type="match status" value="1"/>
</dbReference>
<reference evidence="1 2" key="1">
    <citation type="journal article" date="2020" name="J Geophys Res Biogeosci">
        <title>Magnetotaxis as an Adaptation to Enable Bacterial Shuttling of Microbial Sulfur and Sulfur Cycling Across Aquatic Oxic#Anoxic Interfaces.</title>
        <authorList>
            <person name="Li J."/>
            <person name="Liu P."/>
            <person name="Wang J."/>
            <person name="Roberts A.P."/>
            <person name="Pan Y."/>
        </authorList>
    </citation>
    <scope>NUCLEOTIDE SEQUENCE [LARGE SCALE GENOMIC DNA]</scope>
    <source>
        <strain evidence="1 2">MYR-1_YQ</strain>
    </source>
</reference>
<proteinExistence type="predicted"/>
<organism evidence="1 2">
    <name type="scientific">Candidatus Magnetobacterium casense</name>
    <dbReference type="NCBI Taxonomy" id="1455061"/>
    <lineage>
        <taxon>Bacteria</taxon>
        <taxon>Pseudomonadati</taxon>
        <taxon>Nitrospirota</taxon>
        <taxon>Thermodesulfovibrionia</taxon>
        <taxon>Thermodesulfovibrionales</taxon>
        <taxon>Candidatus Magnetobacteriaceae</taxon>
        <taxon>Candidatus Magnetobacterium</taxon>
    </lineage>
</organism>
<dbReference type="InterPro" id="IPR003477">
    <property type="entry name" value="PemK-like"/>
</dbReference>
<dbReference type="Gene3D" id="2.30.30.110">
    <property type="match status" value="1"/>
</dbReference>
<accession>A0ABS6S3L2</accession>
<dbReference type="RefSeq" id="WP_218254054.1">
    <property type="nucleotide sequence ID" value="NZ_JABXWD010000590.1"/>
</dbReference>
<dbReference type="SUPFAM" id="SSF50118">
    <property type="entry name" value="Cell growth inhibitor/plasmid maintenance toxic component"/>
    <property type="match status" value="1"/>
</dbReference>
<comment type="caution">
    <text evidence="1">The sequence shown here is derived from an EMBL/GenBank/DDBJ whole genome shotgun (WGS) entry which is preliminary data.</text>
</comment>
<evidence type="ECO:0000313" key="2">
    <source>
        <dbReference type="Proteomes" id="UP001196980"/>
    </source>
</evidence>
<name>A0ABS6S3L2_9BACT</name>
<keyword evidence="2" id="KW-1185">Reference proteome</keyword>
<dbReference type="EMBL" id="JABXWD010000590">
    <property type="protein sequence ID" value="MBV6343438.1"/>
    <property type="molecule type" value="Genomic_DNA"/>
</dbReference>
<gene>
    <name evidence="1" type="ORF">HWQ67_17845</name>
</gene>
<dbReference type="InterPro" id="IPR011067">
    <property type="entry name" value="Plasmid_toxin/cell-grow_inhib"/>
</dbReference>